<dbReference type="InterPro" id="IPR038672">
    <property type="entry name" value="CpcT/CpeT_sf"/>
</dbReference>
<dbReference type="EMBL" id="CACVAQ010000497">
    <property type="protein sequence ID" value="CAA6829488.1"/>
    <property type="molecule type" value="Genomic_DNA"/>
</dbReference>
<dbReference type="PROSITE" id="PS51257">
    <property type="entry name" value="PROKAR_LIPOPROTEIN"/>
    <property type="match status" value="1"/>
</dbReference>
<protein>
    <submittedName>
        <fullName evidence="1">Uncharacterized protein</fullName>
    </submittedName>
</protein>
<name>A0A6S6UCH3_9BACT</name>
<dbReference type="Gene3D" id="2.40.128.590">
    <property type="entry name" value="CpcT/CpeT domain"/>
    <property type="match status" value="1"/>
</dbReference>
<sequence>MSKFLSIPSLFIIVVLCTFVSCSSTKSNSYINKLTERSGENTTNRLEQITNLWVGHFSNKNSIGNGSSIDAEQEVIGRKIWEKERMGEYWIYTGWFQADSYESALSSSIAQITKVSPDTAFITFYRIKEGLNIDKYEWRKDNPFSQLKLSDLESCGDGCGSFLVKGDNGTYQVLANKPCYDPISAKLKYYTVDATLSYTELIFNTKYLDDQLNTLMHYKNNTFSRLNKAELQKKYENFAFAN</sequence>
<gene>
    <name evidence="1" type="ORF">HELGO_WM24812</name>
</gene>
<organism evidence="1">
    <name type="scientific">uncultured Aureispira sp</name>
    <dbReference type="NCBI Taxonomy" id="1331704"/>
    <lineage>
        <taxon>Bacteria</taxon>
        <taxon>Pseudomonadati</taxon>
        <taxon>Bacteroidota</taxon>
        <taxon>Saprospiria</taxon>
        <taxon>Saprospirales</taxon>
        <taxon>Saprospiraceae</taxon>
        <taxon>Aureispira</taxon>
        <taxon>environmental samples</taxon>
    </lineage>
</organism>
<reference evidence="1" key="1">
    <citation type="submission" date="2020-01" db="EMBL/GenBank/DDBJ databases">
        <authorList>
            <person name="Meier V. D."/>
            <person name="Meier V D."/>
        </authorList>
    </citation>
    <scope>NUCLEOTIDE SEQUENCE</scope>
    <source>
        <strain evidence="1">HLG_WM_MAG_10</strain>
    </source>
</reference>
<evidence type="ECO:0000313" key="1">
    <source>
        <dbReference type="EMBL" id="CAA6829488.1"/>
    </source>
</evidence>
<dbReference type="AlphaFoldDB" id="A0A6S6UCH3"/>
<accession>A0A6S6UCH3</accession>
<proteinExistence type="predicted"/>